<keyword evidence="3 6" id="KW-0812">Transmembrane</keyword>
<keyword evidence="5 6" id="KW-0472">Membrane</keyword>
<feature type="transmembrane region" description="Helical" evidence="6">
    <location>
        <begin position="29"/>
        <end position="46"/>
    </location>
</feature>
<comment type="caution">
    <text evidence="7">The sequence shown here is derived from an EMBL/GenBank/DDBJ whole genome shotgun (WGS) entry which is preliminary data.</text>
</comment>
<evidence type="ECO:0000256" key="2">
    <source>
        <dbReference type="ARBA" id="ARBA00022475"/>
    </source>
</evidence>
<evidence type="ECO:0000256" key="6">
    <source>
        <dbReference type="SAM" id="Phobius"/>
    </source>
</evidence>
<dbReference type="InterPro" id="IPR005538">
    <property type="entry name" value="LrgA/CidA"/>
</dbReference>
<evidence type="ECO:0000313" key="8">
    <source>
        <dbReference type="Proteomes" id="UP001549145"/>
    </source>
</evidence>
<reference evidence="7 8" key="1">
    <citation type="submission" date="2024-06" db="EMBL/GenBank/DDBJ databases">
        <title>Genomic Encyclopedia of Type Strains, Phase IV (KMG-IV): sequencing the most valuable type-strain genomes for metagenomic binning, comparative biology and taxonomic classification.</title>
        <authorList>
            <person name="Goeker M."/>
        </authorList>
    </citation>
    <scope>NUCLEOTIDE SEQUENCE [LARGE SCALE GENOMIC DNA]</scope>
    <source>
        <strain evidence="7 8">DSM 21331</strain>
    </source>
</reference>
<keyword evidence="8" id="KW-1185">Reference proteome</keyword>
<keyword evidence="7" id="KW-0378">Hydrolase</keyword>
<name>A0ABV2L1L9_9HYPH</name>
<dbReference type="PANTHER" id="PTHR33931:SF2">
    <property type="entry name" value="HOLIN-LIKE PROTEIN CIDA"/>
    <property type="match status" value="1"/>
</dbReference>
<gene>
    <name evidence="7" type="ORF">ABID43_001246</name>
</gene>
<evidence type="ECO:0000256" key="5">
    <source>
        <dbReference type="ARBA" id="ARBA00023136"/>
    </source>
</evidence>
<organism evidence="7 8">
    <name type="scientific">Methylobacterium goesingense</name>
    <dbReference type="NCBI Taxonomy" id="243690"/>
    <lineage>
        <taxon>Bacteria</taxon>
        <taxon>Pseudomonadati</taxon>
        <taxon>Pseudomonadota</taxon>
        <taxon>Alphaproteobacteria</taxon>
        <taxon>Hyphomicrobiales</taxon>
        <taxon>Methylobacteriaceae</taxon>
        <taxon>Methylobacterium</taxon>
    </lineage>
</organism>
<evidence type="ECO:0000256" key="4">
    <source>
        <dbReference type="ARBA" id="ARBA00022989"/>
    </source>
</evidence>
<evidence type="ECO:0000256" key="1">
    <source>
        <dbReference type="ARBA" id="ARBA00004651"/>
    </source>
</evidence>
<evidence type="ECO:0000313" key="7">
    <source>
        <dbReference type="EMBL" id="MET3691721.1"/>
    </source>
</evidence>
<comment type="subcellular location">
    <subcellularLocation>
        <location evidence="1">Cell membrane</location>
        <topology evidence="1">Multi-pass membrane protein</topology>
    </subcellularLocation>
</comment>
<dbReference type="GO" id="GO:0016787">
    <property type="term" value="F:hydrolase activity"/>
    <property type="evidence" value="ECO:0007669"/>
    <property type="project" value="UniProtKB-KW"/>
</dbReference>
<keyword evidence="2" id="KW-1003">Cell membrane</keyword>
<accession>A0ABV2L1L9</accession>
<proteinExistence type="predicted"/>
<dbReference type="EMBL" id="JBEPMM010000002">
    <property type="protein sequence ID" value="MET3691721.1"/>
    <property type="molecule type" value="Genomic_DNA"/>
</dbReference>
<dbReference type="PANTHER" id="PTHR33931">
    <property type="entry name" value="HOLIN-LIKE PROTEIN CIDA-RELATED"/>
    <property type="match status" value="1"/>
</dbReference>
<sequence length="138" mass="14152">MILCLTLILLAQLIGEVLARATDLPVPGPLIGLALLLLFLVLRDRAPRLAPRVLPPALVDGRLEGTGKGLLANLSLMFVPAGAGIIGRLDVLEAHGVALAVIVLVSTLSTLAATALTFVAVSRWLAKAKPGTKPGAAS</sequence>
<dbReference type="Pfam" id="PF03788">
    <property type="entry name" value="LrgA"/>
    <property type="match status" value="1"/>
</dbReference>
<keyword evidence="4 6" id="KW-1133">Transmembrane helix</keyword>
<dbReference type="Proteomes" id="UP001549145">
    <property type="component" value="Unassembled WGS sequence"/>
</dbReference>
<feature type="transmembrane region" description="Helical" evidence="6">
    <location>
        <begin position="98"/>
        <end position="121"/>
    </location>
</feature>
<feature type="transmembrane region" description="Helical" evidence="6">
    <location>
        <begin position="67"/>
        <end position="86"/>
    </location>
</feature>
<evidence type="ECO:0000256" key="3">
    <source>
        <dbReference type="ARBA" id="ARBA00022692"/>
    </source>
</evidence>
<protein>
    <submittedName>
        <fullName evidence="7">Effector of murein hydrolase LrgA (UPF0299 family)</fullName>
    </submittedName>
</protein>
<dbReference type="RefSeq" id="WP_238276948.1">
    <property type="nucleotide sequence ID" value="NZ_BPQL01000019.1"/>
</dbReference>